<accession>A0ABD3QGY5</accession>
<organism evidence="1 2">
    <name type="scientific">Cyclotella cryptica</name>
    <dbReference type="NCBI Taxonomy" id="29204"/>
    <lineage>
        <taxon>Eukaryota</taxon>
        <taxon>Sar</taxon>
        <taxon>Stramenopiles</taxon>
        <taxon>Ochrophyta</taxon>
        <taxon>Bacillariophyta</taxon>
        <taxon>Coscinodiscophyceae</taxon>
        <taxon>Thalassiosirophycidae</taxon>
        <taxon>Stephanodiscales</taxon>
        <taxon>Stephanodiscaceae</taxon>
        <taxon>Cyclotella</taxon>
    </lineage>
</organism>
<evidence type="ECO:0000313" key="2">
    <source>
        <dbReference type="Proteomes" id="UP001516023"/>
    </source>
</evidence>
<evidence type="ECO:0000313" key="1">
    <source>
        <dbReference type="EMBL" id="KAL3799728.1"/>
    </source>
</evidence>
<comment type="caution">
    <text evidence="1">The sequence shown here is derived from an EMBL/GenBank/DDBJ whole genome shotgun (WGS) entry which is preliminary data.</text>
</comment>
<dbReference type="Proteomes" id="UP001516023">
    <property type="component" value="Unassembled WGS sequence"/>
</dbReference>
<reference evidence="1 2" key="1">
    <citation type="journal article" date="2020" name="G3 (Bethesda)">
        <title>Improved Reference Genome for Cyclotella cryptica CCMP332, a Model for Cell Wall Morphogenesis, Salinity Adaptation, and Lipid Production in Diatoms (Bacillariophyta).</title>
        <authorList>
            <person name="Roberts W.R."/>
            <person name="Downey K.M."/>
            <person name="Ruck E.C."/>
            <person name="Traller J.C."/>
            <person name="Alverson A.J."/>
        </authorList>
    </citation>
    <scope>NUCLEOTIDE SEQUENCE [LARGE SCALE GENOMIC DNA]</scope>
    <source>
        <strain evidence="1 2">CCMP332</strain>
    </source>
</reference>
<proteinExistence type="predicted"/>
<sequence>MKDSFCLGKRVIFGKKRPMRDGCACRVVKMENLKDDNLDALFLVMSYDDAGDQFHLFKGFNPDEKFDLNPSRYTDRCLSNHHHLKAKEIIYAKTCENVHCPNTGYWVRY</sequence>
<gene>
    <name evidence="1" type="ORF">HJC23_010378</name>
</gene>
<protein>
    <submittedName>
        <fullName evidence="1">Uncharacterized protein</fullName>
    </submittedName>
</protein>
<dbReference type="AlphaFoldDB" id="A0ABD3QGY5"/>
<keyword evidence="2" id="KW-1185">Reference proteome</keyword>
<name>A0ABD3QGY5_9STRA</name>
<dbReference type="EMBL" id="JABMIG020000036">
    <property type="protein sequence ID" value="KAL3799728.1"/>
    <property type="molecule type" value="Genomic_DNA"/>
</dbReference>